<keyword evidence="2" id="KW-1185">Reference proteome</keyword>
<evidence type="ECO:0000313" key="2">
    <source>
        <dbReference type="Proteomes" id="UP000594263"/>
    </source>
</evidence>
<dbReference type="Gramene" id="Kaladp0058s0447.1.v1.1">
    <property type="protein sequence ID" value="Kaladp0058s0447.1.v1.1.CDS.1"/>
    <property type="gene ID" value="Kaladp0058s0447.v1.1"/>
</dbReference>
<dbReference type="Proteomes" id="UP000594263">
    <property type="component" value="Unplaced"/>
</dbReference>
<dbReference type="AlphaFoldDB" id="A0A7N0U927"/>
<organism evidence="1 2">
    <name type="scientific">Kalanchoe fedtschenkoi</name>
    <name type="common">Lavender scallops</name>
    <name type="synonym">South American air plant</name>
    <dbReference type="NCBI Taxonomy" id="63787"/>
    <lineage>
        <taxon>Eukaryota</taxon>
        <taxon>Viridiplantae</taxon>
        <taxon>Streptophyta</taxon>
        <taxon>Embryophyta</taxon>
        <taxon>Tracheophyta</taxon>
        <taxon>Spermatophyta</taxon>
        <taxon>Magnoliopsida</taxon>
        <taxon>eudicotyledons</taxon>
        <taxon>Gunneridae</taxon>
        <taxon>Pentapetalae</taxon>
        <taxon>Saxifragales</taxon>
        <taxon>Crassulaceae</taxon>
        <taxon>Kalanchoe</taxon>
    </lineage>
</organism>
<evidence type="ECO:0000313" key="1">
    <source>
        <dbReference type="EnsemblPlants" id="Kaladp0058s0447.1.v1.1.CDS.1"/>
    </source>
</evidence>
<proteinExistence type="predicted"/>
<sequence>MLFELECDLSLFVAKNFKVNFYAESLRLGLQQSHSYQQFIVRISILTGLIQWGMENSNPSSDQYC</sequence>
<name>A0A7N0U927_KALFE</name>
<protein>
    <submittedName>
        <fullName evidence="1">Uncharacterized protein</fullName>
    </submittedName>
</protein>
<accession>A0A7N0U927</accession>
<dbReference type="EnsemblPlants" id="Kaladp0058s0447.1.v1.1">
    <property type="protein sequence ID" value="Kaladp0058s0447.1.v1.1.CDS.1"/>
    <property type="gene ID" value="Kaladp0058s0447.v1.1"/>
</dbReference>
<reference evidence="1" key="1">
    <citation type="submission" date="2021-01" db="UniProtKB">
        <authorList>
            <consortium name="EnsemblPlants"/>
        </authorList>
    </citation>
    <scope>IDENTIFICATION</scope>
</reference>